<dbReference type="Gene3D" id="2.110.10.10">
    <property type="entry name" value="Hemopexin-like domain"/>
    <property type="match status" value="1"/>
</dbReference>
<sequence length="58" mass="6562">MPYHSVDAAFRSSTKNECYVFAKDKYVVFNYGPDEEKKEDIINGPMHISDGFPMLAGT</sequence>
<evidence type="ECO:0000313" key="2">
    <source>
        <dbReference type="Proteomes" id="UP000265520"/>
    </source>
</evidence>
<name>A0A392T2X5_9FABA</name>
<proteinExistence type="predicted"/>
<dbReference type="Proteomes" id="UP000265520">
    <property type="component" value="Unassembled WGS sequence"/>
</dbReference>
<dbReference type="InterPro" id="IPR036375">
    <property type="entry name" value="Hemopexin-like_dom_sf"/>
</dbReference>
<protein>
    <submittedName>
        <fullName evidence="1">Albumin-2</fullName>
    </submittedName>
</protein>
<feature type="non-terminal residue" evidence="1">
    <location>
        <position position="58"/>
    </location>
</feature>
<dbReference type="SUPFAM" id="SSF50923">
    <property type="entry name" value="Hemopexin-like domain"/>
    <property type="match status" value="1"/>
</dbReference>
<organism evidence="1 2">
    <name type="scientific">Trifolium medium</name>
    <dbReference type="NCBI Taxonomy" id="97028"/>
    <lineage>
        <taxon>Eukaryota</taxon>
        <taxon>Viridiplantae</taxon>
        <taxon>Streptophyta</taxon>
        <taxon>Embryophyta</taxon>
        <taxon>Tracheophyta</taxon>
        <taxon>Spermatophyta</taxon>
        <taxon>Magnoliopsida</taxon>
        <taxon>eudicotyledons</taxon>
        <taxon>Gunneridae</taxon>
        <taxon>Pentapetalae</taxon>
        <taxon>rosids</taxon>
        <taxon>fabids</taxon>
        <taxon>Fabales</taxon>
        <taxon>Fabaceae</taxon>
        <taxon>Papilionoideae</taxon>
        <taxon>50 kb inversion clade</taxon>
        <taxon>NPAAA clade</taxon>
        <taxon>Hologalegina</taxon>
        <taxon>IRL clade</taxon>
        <taxon>Trifolieae</taxon>
        <taxon>Trifolium</taxon>
    </lineage>
</organism>
<dbReference type="AlphaFoldDB" id="A0A392T2X5"/>
<comment type="caution">
    <text evidence="1">The sequence shown here is derived from an EMBL/GenBank/DDBJ whole genome shotgun (WGS) entry which is preliminary data.</text>
</comment>
<reference evidence="1 2" key="1">
    <citation type="journal article" date="2018" name="Front. Plant Sci.">
        <title>Red Clover (Trifolium pratense) and Zigzag Clover (T. medium) - A Picture of Genomic Similarities and Differences.</title>
        <authorList>
            <person name="Dluhosova J."/>
            <person name="Istvanek J."/>
            <person name="Nedelnik J."/>
            <person name="Repkova J."/>
        </authorList>
    </citation>
    <scope>NUCLEOTIDE SEQUENCE [LARGE SCALE GENOMIC DNA]</scope>
    <source>
        <strain evidence="2">cv. 10/8</strain>
        <tissue evidence="1">Leaf</tissue>
    </source>
</reference>
<evidence type="ECO:0000313" key="1">
    <source>
        <dbReference type="EMBL" id="MCI55473.1"/>
    </source>
</evidence>
<accession>A0A392T2X5</accession>
<dbReference type="EMBL" id="LXQA010496947">
    <property type="protein sequence ID" value="MCI55473.1"/>
    <property type="molecule type" value="Genomic_DNA"/>
</dbReference>
<keyword evidence="2" id="KW-1185">Reference proteome</keyword>